<dbReference type="Pfam" id="PF00496">
    <property type="entry name" value="SBP_bac_5"/>
    <property type="match status" value="1"/>
</dbReference>
<dbReference type="PIRSF" id="PIRSF002741">
    <property type="entry name" value="MppA"/>
    <property type="match status" value="1"/>
</dbReference>
<sequence>MTRLPFSRRHLLAGVAGIATLPAGALPVLAQSSTSPASTSPASTIPAPAAGAPRRGGVLRVSVDQAASVIHPLRSRVNPEYLVTELLYSNLTRLKPDMTPEPDLATAWTPNADLTEWRFTLRQGVVFHDGTPCTATDVAATFKAILDPKTASPARTNVGPIASVEAVDAQTVLFRLSAPYADLPVAVAYTSARIIPARFAEGDLDALARQAVGTGPFKLVSYEPDRRIIVTRNEQYYDPARPYLDRVEVMVFPDSTAEASALISGDTDLMSNAGQGEFPRLSSARGVKALRVPSGQFLNVNMDCAQPPFNDVRVRRALALAMDREAMVGFVAQGYGTPGNDVPMNAAYHFHKEFPLKKPDIAAAKRLLAEAGHPNGLDVTLVASENPGTRAQLAVAMREMARPAGFRINVQTMPHATYLDQVWKKGSFYVGFYNMQATADAIFSLLYTSDSAWNETRWNNADFDKLVREARVTADEAKRRGLYDAAQKLMHEEVPSVIPAFFDLLAAQRSYVQGYTLHPRGAVFRLDQVWMGDGAPRRG</sequence>
<gene>
    <name evidence="8" type="ORF">IBL26_14285</name>
</gene>
<dbReference type="PANTHER" id="PTHR30290:SF9">
    <property type="entry name" value="OLIGOPEPTIDE-BINDING PROTEIN APPA"/>
    <property type="match status" value="1"/>
</dbReference>
<dbReference type="EMBL" id="JACTVA010000025">
    <property type="protein sequence ID" value="MBC9208010.1"/>
    <property type="molecule type" value="Genomic_DNA"/>
</dbReference>
<feature type="signal peptide" evidence="6">
    <location>
        <begin position="1"/>
        <end position="25"/>
    </location>
</feature>
<proteinExistence type="inferred from homology"/>
<evidence type="ECO:0000256" key="1">
    <source>
        <dbReference type="ARBA" id="ARBA00004418"/>
    </source>
</evidence>
<evidence type="ECO:0000259" key="7">
    <source>
        <dbReference type="Pfam" id="PF00496"/>
    </source>
</evidence>
<reference evidence="8 9" key="1">
    <citation type="journal article" date="2013" name="Int. J. Syst. Evol. Microbiol.">
        <title>Roseomonas aerophila sp. nov., isolated from air.</title>
        <authorList>
            <person name="Kim S.J."/>
            <person name="Weon H.Y."/>
            <person name="Ahn J.H."/>
            <person name="Hong S.B."/>
            <person name="Seok S.J."/>
            <person name="Whang K.S."/>
            <person name="Kwon S.W."/>
        </authorList>
    </citation>
    <scope>NUCLEOTIDE SEQUENCE [LARGE SCALE GENOMIC DNA]</scope>
    <source>
        <strain evidence="8 9">NBRC 108923</strain>
    </source>
</reference>
<comment type="caution">
    <text evidence="8">The sequence shown here is derived from an EMBL/GenBank/DDBJ whole genome shotgun (WGS) entry which is preliminary data.</text>
</comment>
<dbReference type="InterPro" id="IPR006311">
    <property type="entry name" value="TAT_signal"/>
</dbReference>
<dbReference type="Gene3D" id="3.10.105.10">
    <property type="entry name" value="Dipeptide-binding Protein, Domain 3"/>
    <property type="match status" value="1"/>
</dbReference>
<evidence type="ECO:0000313" key="8">
    <source>
        <dbReference type="EMBL" id="MBC9208010.1"/>
    </source>
</evidence>
<dbReference type="SUPFAM" id="SSF53850">
    <property type="entry name" value="Periplasmic binding protein-like II"/>
    <property type="match status" value="1"/>
</dbReference>
<organism evidence="8 9">
    <name type="scientific">Teichococcus aerophilus</name>
    <dbReference type="NCBI Taxonomy" id="1224513"/>
    <lineage>
        <taxon>Bacteria</taxon>
        <taxon>Pseudomonadati</taxon>
        <taxon>Pseudomonadota</taxon>
        <taxon>Alphaproteobacteria</taxon>
        <taxon>Acetobacterales</taxon>
        <taxon>Roseomonadaceae</taxon>
        <taxon>Roseomonas</taxon>
    </lineage>
</organism>
<feature type="chain" id="PRO_5047445322" evidence="6">
    <location>
        <begin position="26"/>
        <end position="539"/>
    </location>
</feature>
<keyword evidence="9" id="KW-1185">Reference proteome</keyword>
<dbReference type="InterPro" id="IPR030678">
    <property type="entry name" value="Peptide/Ni-bd"/>
</dbReference>
<accession>A0ABR7RN19</accession>
<keyword evidence="3" id="KW-0813">Transport</keyword>
<dbReference type="PANTHER" id="PTHR30290">
    <property type="entry name" value="PERIPLASMIC BINDING COMPONENT OF ABC TRANSPORTER"/>
    <property type="match status" value="1"/>
</dbReference>
<evidence type="ECO:0000256" key="6">
    <source>
        <dbReference type="SAM" id="SignalP"/>
    </source>
</evidence>
<evidence type="ECO:0000313" key="9">
    <source>
        <dbReference type="Proteomes" id="UP000626026"/>
    </source>
</evidence>
<evidence type="ECO:0000256" key="3">
    <source>
        <dbReference type="ARBA" id="ARBA00022448"/>
    </source>
</evidence>
<comment type="similarity">
    <text evidence="2">Belongs to the bacterial solute-binding protein 5 family.</text>
</comment>
<dbReference type="Proteomes" id="UP000626026">
    <property type="component" value="Unassembled WGS sequence"/>
</dbReference>
<protein>
    <submittedName>
        <fullName evidence="8">ABC transporter substrate-binding protein</fullName>
    </submittedName>
</protein>
<dbReference type="InterPro" id="IPR000914">
    <property type="entry name" value="SBP_5_dom"/>
</dbReference>
<evidence type="ECO:0000256" key="2">
    <source>
        <dbReference type="ARBA" id="ARBA00005695"/>
    </source>
</evidence>
<dbReference type="Gene3D" id="3.90.76.10">
    <property type="entry name" value="Dipeptide-binding Protein, Domain 1"/>
    <property type="match status" value="1"/>
</dbReference>
<evidence type="ECO:0000256" key="5">
    <source>
        <dbReference type="SAM" id="MobiDB-lite"/>
    </source>
</evidence>
<dbReference type="InterPro" id="IPR039424">
    <property type="entry name" value="SBP_5"/>
</dbReference>
<dbReference type="RefSeq" id="WP_187785177.1">
    <property type="nucleotide sequence ID" value="NZ_JACTVA010000025.1"/>
</dbReference>
<feature type="compositionally biased region" description="Low complexity" evidence="5">
    <location>
        <begin position="32"/>
        <end position="56"/>
    </location>
</feature>
<evidence type="ECO:0000256" key="4">
    <source>
        <dbReference type="ARBA" id="ARBA00022729"/>
    </source>
</evidence>
<dbReference type="Gene3D" id="3.40.190.10">
    <property type="entry name" value="Periplasmic binding protein-like II"/>
    <property type="match status" value="1"/>
</dbReference>
<keyword evidence="4 6" id="KW-0732">Signal</keyword>
<dbReference type="PROSITE" id="PS51318">
    <property type="entry name" value="TAT"/>
    <property type="match status" value="1"/>
</dbReference>
<feature type="domain" description="Solute-binding protein family 5" evidence="7">
    <location>
        <begin position="99"/>
        <end position="448"/>
    </location>
</feature>
<dbReference type="CDD" id="cd08503">
    <property type="entry name" value="PBP2_NikA_DppA_OppA_like_17"/>
    <property type="match status" value="1"/>
</dbReference>
<feature type="region of interest" description="Disordered" evidence="5">
    <location>
        <begin position="31"/>
        <end position="56"/>
    </location>
</feature>
<name>A0ABR7RN19_9PROT</name>
<comment type="subcellular location">
    <subcellularLocation>
        <location evidence="1">Periplasm</location>
    </subcellularLocation>
</comment>